<evidence type="ECO:0000313" key="3">
    <source>
        <dbReference type="Proteomes" id="UP000636918"/>
    </source>
</evidence>
<proteinExistence type="predicted"/>
<evidence type="ECO:0000313" key="2">
    <source>
        <dbReference type="EMBL" id="MBL0748656.1"/>
    </source>
</evidence>
<dbReference type="RefSeq" id="WP_201937552.1">
    <property type="nucleotide sequence ID" value="NZ_JAERSG010000004.1"/>
</dbReference>
<protein>
    <submittedName>
        <fullName evidence="2">Uncharacterized protein</fullName>
    </submittedName>
</protein>
<dbReference type="EMBL" id="JAERSG010000004">
    <property type="protein sequence ID" value="MBL0748656.1"/>
    <property type="molecule type" value="Genomic_DNA"/>
</dbReference>
<dbReference type="Proteomes" id="UP000636918">
    <property type="component" value="Unassembled WGS sequence"/>
</dbReference>
<name>A0ABS1LDQ1_9ACTN</name>
<comment type="caution">
    <text evidence="2">The sequence shown here is derived from an EMBL/GenBank/DDBJ whole genome shotgun (WGS) entry which is preliminary data.</text>
</comment>
<feature type="transmembrane region" description="Helical" evidence="1">
    <location>
        <begin position="42"/>
        <end position="66"/>
    </location>
</feature>
<sequence>MMRLARTGLLAAAAAAAATGLGAGLAGVAGIHLDVEGGRIPASGIAFVTAVLSLVGVALAAALLRWTAHPAPLFVRIAGGLTAISLVPPLTWAEDAAAMITLIVLHLLAAAVMIPALARALRAGDLTTADRPVSVRLG</sequence>
<reference evidence="2 3" key="1">
    <citation type="submission" date="2021-01" db="EMBL/GenBank/DDBJ databases">
        <title>Genome seq and assembly of Nocardiodes sp. G10.</title>
        <authorList>
            <person name="Chhetri G."/>
        </authorList>
    </citation>
    <scope>NUCLEOTIDE SEQUENCE [LARGE SCALE GENOMIC DNA]</scope>
    <source>
        <strain evidence="2 3">G10</strain>
    </source>
</reference>
<feature type="transmembrane region" description="Helical" evidence="1">
    <location>
        <begin position="96"/>
        <end position="118"/>
    </location>
</feature>
<organism evidence="2 3">
    <name type="scientific">Nocardioides baculatus</name>
    <dbReference type="NCBI Taxonomy" id="2801337"/>
    <lineage>
        <taxon>Bacteria</taxon>
        <taxon>Bacillati</taxon>
        <taxon>Actinomycetota</taxon>
        <taxon>Actinomycetes</taxon>
        <taxon>Propionibacteriales</taxon>
        <taxon>Nocardioidaceae</taxon>
        <taxon>Nocardioides</taxon>
    </lineage>
</organism>
<keyword evidence="1" id="KW-1133">Transmembrane helix</keyword>
<keyword evidence="1" id="KW-0812">Transmembrane</keyword>
<dbReference type="InterPro" id="IPR045713">
    <property type="entry name" value="DUF6069"/>
</dbReference>
<evidence type="ECO:0000256" key="1">
    <source>
        <dbReference type="SAM" id="Phobius"/>
    </source>
</evidence>
<keyword evidence="1" id="KW-0472">Membrane</keyword>
<dbReference type="Pfam" id="PF19545">
    <property type="entry name" value="DUF6069"/>
    <property type="match status" value="1"/>
</dbReference>
<accession>A0ABS1LDQ1</accession>
<feature type="transmembrane region" description="Helical" evidence="1">
    <location>
        <begin position="73"/>
        <end position="90"/>
    </location>
</feature>
<gene>
    <name evidence="2" type="ORF">JI751_13640</name>
</gene>
<keyword evidence="3" id="KW-1185">Reference proteome</keyword>